<dbReference type="EMBL" id="AUYC01000051">
    <property type="protein sequence ID" value="KZN59892.1"/>
    <property type="molecule type" value="Genomic_DNA"/>
</dbReference>
<dbReference type="PATRIC" id="fig|1365248.3.peg.4336"/>
<reference evidence="1 2" key="1">
    <citation type="submission" date="2013-07" db="EMBL/GenBank/DDBJ databases">
        <title>Comparative Genomic and Metabolomic Analysis of Twelve Strains of Pseudoalteromonas luteoviolacea.</title>
        <authorList>
            <person name="Vynne N.G."/>
            <person name="Mansson M."/>
            <person name="Gram L."/>
        </authorList>
    </citation>
    <scope>NUCLEOTIDE SEQUENCE [LARGE SCALE GENOMIC DNA]</scope>
    <source>
        <strain evidence="1 2">CPMOR-1</strain>
    </source>
</reference>
<protein>
    <submittedName>
        <fullName evidence="1">Uncharacterized protein</fullName>
    </submittedName>
</protein>
<evidence type="ECO:0000313" key="2">
    <source>
        <dbReference type="Proteomes" id="UP000076486"/>
    </source>
</evidence>
<dbReference type="RefSeq" id="WP_063369537.1">
    <property type="nucleotide sequence ID" value="NZ_AUYC01000051.1"/>
</dbReference>
<organism evidence="1 2">
    <name type="scientific">Pseudoalteromonas luteoviolacea CPMOR-1</name>
    <dbReference type="NCBI Taxonomy" id="1365248"/>
    <lineage>
        <taxon>Bacteria</taxon>
        <taxon>Pseudomonadati</taxon>
        <taxon>Pseudomonadota</taxon>
        <taxon>Gammaproteobacteria</taxon>
        <taxon>Alteromonadales</taxon>
        <taxon>Pseudoalteromonadaceae</taxon>
        <taxon>Pseudoalteromonas</taxon>
    </lineage>
</organism>
<dbReference type="Proteomes" id="UP000076486">
    <property type="component" value="Unassembled WGS sequence"/>
</dbReference>
<name>A0A167ITA6_9GAMM</name>
<evidence type="ECO:0000313" key="1">
    <source>
        <dbReference type="EMBL" id="KZN59892.1"/>
    </source>
</evidence>
<gene>
    <name evidence="1" type="ORF">N473_02950</name>
</gene>
<comment type="caution">
    <text evidence="1">The sequence shown here is derived from an EMBL/GenBank/DDBJ whole genome shotgun (WGS) entry which is preliminary data.</text>
</comment>
<accession>A0A167ITA6</accession>
<dbReference type="AlphaFoldDB" id="A0A167ITA6"/>
<proteinExistence type="predicted"/>
<sequence length="88" mass="10237">MDIISFIGTFVGLLGFGFALWQHHQVKKLSEHIRANNWFMYQRINNANVTIQLALELYKKKQDLDNDVLEQLARADACGQEVFKEIIK</sequence>